<feature type="chain" id="PRO_5046194912" evidence="1">
    <location>
        <begin position="27"/>
        <end position="271"/>
    </location>
</feature>
<dbReference type="Gene3D" id="3.40.50.1110">
    <property type="entry name" value="SGNH hydrolase"/>
    <property type="match status" value="1"/>
</dbReference>
<gene>
    <name evidence="3" type="ORF">J2S57_003491</name>
</gene>
<feature type="signal peptide" evidence="1">
    <location>
        <begin position="1"/>
        <end position="26"/>
    </location>
</feature>
<name>A0ABT9P4Y6_9ACTN</name>
<dbReference type="Proteomes" id="UP001235712">
    <property type="component" value="Unassembled WGS sequence"/>
</dbReference>
<organism evidence="3 4">
    <name type="scientific">Kineosporia succinea</name>
    <dbReference type="NCBI Taxonomy" id="84632"/>
    <lineage>
        <taxon>Bacteria</taxon>
        <taxon>Bacillati</taxon>
        <taxon>Actinomycetota</taxon>
        <taxon>Actinomycetes</taxon>
        <taxon>Kineosporiales</taxon>
        <taxon>Kineosporiaceae</taxon>
        <taxon>Kineosporia</taxon>
    </lineage>
</organism>
<dbReference type="RefSeq" id="WP_307244183.1">
    <property type="nucleotide sequence ID" value="NZ_JAUSQZ010000001.1"/>
</dbReference>
<protein>
    <submittedName>
        <fullName evidence="3">Lysophospholipase L1-like esterase</fullName>
    </submittedName>
</protein>
<dbReference type="SUPFAM" id="SSF52266">
    <property type="entry name" value="SGNH hydrolase"/>
    <property type="match status" value="1"/>
</dbReference>
<dbReference type="EMBL" id="JAUSQZ010000001">
    <property type="protein sequence ID" value="MDP9827742.1"/>
    <property type="molecule type" value="Genomic_DNA"/>
</dbReference>
<evidence type="ECO:0000259" key="2">
    <source>
        <dbReference type="Pfam" id="PF13472"/>
    </source>
</evidence>
<dbReference type="CDD" id="cd01823">
    <property type="entry name" value="SEST_like"/>
    <property type="match status" value="1"/>
</dbReference>
<dbReference type="PANTHER" id="PTHR37981:SF1">
    <property type="entry name" value="SGNH HYDROLASE-TYPE ESTERASE DOMAIN-CONTAINING PROTEIN"/>
    <property type="match status" value="1"/>
</dbReference>
<feature type="domain" description="SGNH hydrolase-type esterase" evidence="2">
    <location>
        <begin position="39"/>
        <end position="261"/>
    </location>
</feature>
<keyword evidence="1" id="KW-0732">Signal</keyword>
<reference evidence="3 4" key="1">
    <citation type="submission" date="2023-07" db="EMBL/GenBank/DDBJ databases">
        <title>Sequencing the genomes of 1000 actinobacteria strains.</title>
        <authorList>
            <person name="Klenk H.-P."/>
        </authorList>
    </citation>
    <scope>NUCLEOTIDE SEQUENCE [LARGE SCALE GENOMIC DNA]</scope>
    <source>
        <strain evidence="3 4">DSM 44388</strain>
    </source>
</reference>
<sequence length="271" mass="28009">MKKAMAILIAAVVALLGLATLVTVQAGPASAGARGEYVALGDSYAAGVGAPPYDAESGACLRSPLNYAHTWAAEHPRFTLTDVTCSGADTDDVWANQLSALSRKTKLVTLTIGGNDNSGFSRSLQACLGGTDADCAAATTAGADYATNVLEGDLEELYAEVKTLAPRARVVVLNYPQLIDQGTGSCGAITPNSYRRSLIADQITALDAAVARAARASRVKLVDVRDEFVGHAACSADPWIIGTNVQNQTEWFHPNATGHAAYGAALEAAIG</sequence>
<evidence type="ECO:0000313" key="3">
    <source>
        <dbReference type="EMBL" id="MDP9827742.1"/>
    </source>
</evidence>
<dbReference type="PANTHER" id="PTHR37981">
    <property type="entry name" value="LIPASE 2"/>
    <property type="match status" value="1"/>
</dbReference>
<keyword evidence="4" id="KW-1185">Reference proteome</keyword>
<dbReference type="InterPro" id="IPR037460">
    <property type="entry name" value="SEST-like"/>
</dbReference>
<proteinExistence type="predicted"/>
<dbReference type="Pfam" id="PF13472">
    <property type="entry name" value="Lipase_GDSL_2"/>
    <property type="match status" value="1"/>
</dbReference>
<comment type="caution">
    <text evidence="3">The sequence shown here is derived from an EMBL/GenBank/DDBJ whole genome shotgun (WGS) entry which is preliminary data.</text>
</comment>
<evidence type="ECO:0000313" key="4">
    <source>
        <dbReference type="Proteomes" id="UP001235712"/>
    </source>
</evidence>
<accession>A0ABT9P4Y6</accession>
<dbReference type="InterPro" id="IPR013830">
    <property type="entry name" value="SGNH_hydro"/>
</dbReference>
<evidence type="ECO:0000256" key="1">
    <source>
        <dbReference type="SAM" id="SignalP"/>
    </source>
</evidence>
<dbReference type="InterPro" id="IPR036514">
    <property type="entry name" value="SGNH_hydro_sf"/>
</dbReference>